<keyword evidence="5" id="KW-0539">Nucleus</keyword>
<keyword evidence="3" id="KW-0238">DNA-binding</keyword>
<dbReference type="Pfam" id="PF03106">
    <property type="entry name" value="WRKY"/>
    <property type="match status" value="1"/>
</dbReference>
<dbReference type="EMBL" id="MW125580">
    <property type="protein sequence ID" value="QRX38932.1"/>
    <property type="molecule type" value="mRNA"/>
</dbReference>
<proteinExistence type="evidence at transcript level"/>
<evidence type="ECO:0000256" key="2">
    <source>
        <dbReference type="ARBA" id="ARBA00023015"/>
    </source>
</evidence>
<feature type="region of interest" description="Disordered" evidence="6">
    <location>
        <begin position="1"/>
        <end position="84"/>
    </location>
</feature>
<keyword evidence="4" id="KW-0804">Transcription</keyword>
<evidence type="ECO:0000256" key="3">
    <source>
        <dbReference type="ARBA" id="ARBA00023125"/>
    </source>
</evidence>
<dbReference type="InterPro" id="IPR003657">
    <property type="entry name" value="WRKY_dom"/>
</dbReference>
<evidence type="ECO:0000256" key="4">
    <source>
        <dbReference type="ARBA" id="ARBA00023163"/>
    </source>
</evidence>
<feature type="domain" description="WRKY" evidence="7">
    <location>
        <begin position="75"/>
        <end position="141"/>
    </location>
</feature>
<sequence>MDRRFNSDSPVYEPEDVGISPETSSPSPRSGDLKAVHQFSSTSSPSPKRSRRSIHKKVVTVPISEVDSSRPRITGEGAPPSDSWAWRKYGQKPIKGSPYPRGYYRCSSSKGCPARKQVERSSSDPTMLVVTYSCEHNHSWPLPKSHHRSTAVILNTSIPSPVLNEEEPEAVLVVPVSEPAVDKFLIGEELMRDEYYWFSDVGSPSATSTAGSTDDLLLGSIVVSADIAAMSFSAECDELGRWEEEEDSLFAGLGELPECSVVLRRGFVDGRRCGLAASL</sequence>
<dbReference type="PROSITE" id="PS50811">
    <property type="entry name" value="WRKY"/>
    <property type="match status" value="1"/>
</dbReference>
<dbReference type="InterPro" id="IPR036576">
    <property type="entry name" value="WRKY_dom_sf"/>
</dbReference>
<evidence type="ECO:0000256" key="1">
    <source>
        <dbReference type="ARBA" id="ARBA00004123"/>
    </source>
</evidence>
<evidence type="ECO:0000259" key="7">
    <source>
        <dbReference type="PROSITE" id="PS50811"/>
    </source>
</evidence>
<dbReference type="GO" id="GO:0000976">
    <property type="term" value="F:transcription cis-regulatory region binding"/>
    <property type="evidence" value="ECO:0007669"/>
    <property type="project" value="TreeGrafter"/>
</dbReference>
<reference evidence="8" key="1">
    <citation type="journal article" date="2021" name="Phytopathology">
        <title>WRKY transcription factors actively respond to Fusarium oxysporum in Lilium regale Wilson.</title>
        <authorList>
            <person name="Li S."/>
            <person name="Liu G."/>
            <person name="Pu L."/>
            <person name="Liu X."/>
            <person name="Wang Z."/>
            <person name="Zhao Q."/>
            <person name="Chen H."/>
            <person name="Ge F."/>
            <person name="Liu D."/>
        </authorList>
    </citation>
    <scope>NUCLEOTIDE SEQUENCE</scope>
    <source>
        <tissue evidence="8">Roots</tissue>
    </source>
</reference>
<evidence type="ECO:0000256" key="5">
    <source>
        <dbReference type="ARBA" id="ARBA00023242"/>
    </source>
</evidence>
<name>A0A894TG39_LILRE</name>
<dbReference type="AlphaFoldDB" id="A0A894TG39"/>
<dbReference type="SUPFAM" id="SSF118290">
    <property type="entry name" value="WRKY DNA-binding domain"/>
    <property type="match status" value="1"/>
</dbReference>
<keyword evidence="2" id="KW-0805">Transcription regulation</keyword>
<feature type="compositionally biased region" description="Basic residues" evidence="6">
    <location>
        <begin position="48"/>
        <end position="58"/>
    </location>
</feature>
<dbReference type="Gene3D" id="2.20.25.80">
    <property type="entry name" value="WRKY domain"/>
    <property type="match status" value="1"/>
</dbReference>
<protein>
    <submittedName>
        <fullName evidence="8">Transcription factor WRKY35</fullName>
    </submittedName>
</protein>
<dbReference type="GO" id="GO:0005634">
    <property type="term" value="C:nucleus"/>
    <property type="evidence" value="ECO:0007669"/>
    <property type="project" value="UniProtKB-SubCell"/>
</dbReference>
<dbReference type="FunFam" id="2.20.25.80:FF:000004">
    <property type="entry name" value="WRKY transcription factor 65"/>
    <property type="match status" value="1"/>
</dbReference>
<accession>A0A894TG39</accession>
<dbReference type="SMART" id="SM00774">
    <property type="entry name" value="WRKY"/>
    <property type="match status" value="1"/>
</dbReference>
<organism evidence="8">
    <name type="scientific">Lilium regale</name>
    <name type="common">Regal lily</name>
    <dbReference type="NCBI Taxonomy" id="82328"/>
    <lineage>
        <taxon>Eukaryota</taxon>
        <taxon>Viridiplantae</taxon>
        <taxon>Streptophyta</taxon>
        <taxon>Embryophyta</taxon>
        <taxon>Tracheophyta</taxon>
        <taxon>Spermatophyta</taxon>
        <taxon>Magnoliopsida</taxon>
        <taxon>Liliopsida</taxon>
        <taxon>Liliales</taxon>
        <taxon>Liliaceae</taxon>
        <taxon>Lilium</taxon>
    </lineage>
</organism>
<gene>
    <name evidence="8" type="primary">WRKY35</name>
</gene>
<dbReference type="InterPro" id="IPR044810">
    <property type="entry name" value="WRKY_plant"/>
</dbReference>
<comment type="subcellular location">
    <subcellularLocation>
        <location evidence="1">Nucleus</location>
    </subcellularLocation>
</comment>
<dbReference type="PANTHER" id="PTHR32096:SF137">
    <property type="entry name" value="WRKY TRANSCRIPTION FACTOR 65 ISOFORM X1-RELATED"/>
    <property type="match status" value="1"/>
</dbReference>
<evidence type="ECO:0000313" key="8">
    <source>
        <dbReference type="EMBL" id="QRX38932.1"/>
    </source>
</evidence>
<dbReference type="GO" id="GO:0003700">
    <property type="term" value="F:DNA-binding transcription factor activity"/>
    <property type="evidence" value="ECO:0007669"/>
    <property type="project" value="InterPro"/>
</dbReference>
<evidence type="ECO:0000256" key="6">
    <source>
        <dbReference type="SAM" id="MobiDB-lite"/>
    </source>
</evidence>
<dbReference type="PANTHER" id="PTHR32096">
    <property type="entry name" value="WRKY TRANSCRIPTION FACTOR 30-RELATED-RELATED"/>
    <property type="match status" value="1"/>
</dbReference>